<protein>
    <submittedName>
        <fullName evidence="2">Uncharacterized protein</fullName>
    </submittedName>
</protein>
<gene>
    <name evidence="2" type="ORF">TRN7648_04085</name>
</gene>
<dbReference type="RefSeq" id="WP_058249436.1">
    <property type="nucleotide sequence ID" value="NZ_CYSE01000015.1"/>
</dbReference>
<dbReference type="STRING" id="441103.TRN7648_04085"/>
<keyword evidence="3" id="KW-1185">Reference proteome</keyword>
<accession>A0A0P1H0G8</accession>
<evidence type="ECO:0000256" key="1">
    <source>
        <dbReference type="SAM" id="MobiDB-lite"/>
    </source>
</evidence>
<sequence>MSDNALHTGSAKMDPAAAMALFQTLSKGGDDASPESLIRLLGSQSNDPTASMLASMLMEGLGDDEEEEDDAADDSFAEIDKLLALAEDDTLPPDAAAPDQPDTAELEALRELNDTLADALGACPSCWGGEHACPDCGGTGAPGSRLPDKALFHELILPAVRRINQTRPAGQTQAPRSKKPAIQEKQNG</sequence>
<dbReference type="EMBL" id="CYSE01000015">
    <property type="protein sequence ID" value="CUH82543.1"/>
    <property type="molecule type" value="Genomic_DNA"/>
</dbReference>
<dbReference type="OrthoDB" id="7772258at2"/>
<feature type="compositionally biased region" description="Polar residues" evidence="1">
    <location>
        <begin position="163"/>
        <end position="175"/>
    </location>
</feature>
<evidence type="ECO:0000313" key="3">
    <source>
        <dbReference type="Proteomes" id="UP000054935"/>
    </source>
</evidence>
<name>A0A0P1H0G8_9RHOB</name>
<feature type="region of interest" description="Disordered" evidence="1">
    <location>
        <begin position="162"/>
        <end position="188"/>
    </location>
</feature>
<organism evidence="2 3">
    <name type="scientific">Tropicibacter naphthalenivorans</name>
    <dbReference type="NCBI Taxonomy" id="441103"/>
    <lineage>
        <taxon>Bacteria</taxon>
        <taxon>Pseudomonadati</taxon>
        <taxon>Pseudomonadota</taxon>
        <taxon>Alphaproteobacteria</taxon>
        <taxon>Rhodobacterales</taxon>
        <taxon>Roseobacteraceae</taxon>
        <taxon>Tropicibacter</taxon>
    </lineage>
</organism>
<dbReference type="Proteomes" id="UP000054935">
    <property type="component" value="Unassembled WGS sequence"/>
</dbReference>
<evidence type="ECO:0000313" key="2">
    <source>
        <dbReference type="EMBL" id="CUH82543.1"/>
    </source>
</evidence>
<reference evidence="2 3" key="1">
    <citation type="submission" date="2015-09" db="EMBL/GenBank/DDBJ databases">
        <authorList>
            <consortium name="Swine Surveillance"/>
        </authorList>
    </citation>
    <scope>NUCLEOTIDE SEQUENCE [LARGE SCALE GENOMIC DNA]</scope>
    <source>
        <strain evidence="2 3">CECT 7648</strain>
    </source>
</reference>
<dbReference type="AlphaFoldDB" id="A0A0P1H0G8"/>
<proteinExistence type="predicted"/>